<dbReference type="Pfam" id="PF00196">
    <property type="entry name" value="GerE"/>
    <property type="match status" value="2"/>
</dbReference>
<dbReference type="GO" id="GO:0003677">
    <property type="term" value="F:DNA binding"/>
    <property type="evidence" value="ECO:0007669"/>
    <property type="project" value="UniProtKB-KW"/>
</dbReference>
<dbReference type="InterPro" id="IPR036388">
    <property type="entry name" value="WH-like_DNA-bd_sf"/>
</dbReference>
<reference evidence="6" key="1">
    <citation type="submission" date="2016-10" db="EMBL/GenBank/DDBJ databases">
        <authorList>
            <person name="Varghese N."/>
            <person name="Submissions S."/>
        </authorList>
    </citation>
    <scope>NUCLEOTIDE SEQUENCE [LARGE SCALE GENOMIC DNA]</scope>
    <source>
        <strain evidence="6">CGMCC 4.3568</strain>
    </source>
</reference>
<evidence type="ECO:0000259" key="4">
    <source>
        <dbReference type="PROSITE" id="PS50043"/>
    </source>
</evidence>
<dbReference type="InterPro" id="IPR000792">
    <property type="entry name" value="Tscrpt_reg_LuxR_C"/>
</dbReference>
<evidence type="ECO:0000256" key="2">
    <source>
        <dbReference type="ARBA" id="ARBA00023125"/>
    </source>
</evidence>
<dbReference type="AlphaFoldDB" id="A0A1I1ARY9"/>
<dbReference type="PROSITE" id="PS50043">
    <property type="entry name" value="HTH_LUXR_2"/>
    <property type="match status" value="2"/>
</dbReference>
<dbReference type="PANTHER" id="PTHR44688:SF16">
    <property type="entry name" value="DNA-BINDING TRANSCRIPTIONAL ACTIVATOR DEVR_DOSR"/>
    <property type="match status" value="1"/>
</dbReference>
<evidence type="ECO:0000313" key="6">
    <source>
        <dbReference type="Proteomes" id="UP000243799"/>
    </source>
</evidence>
<dbReference type="STRING" id="490629.SAMN05216266_11061"/>
<evidence type="ECO:0000256" key="3">
    <source>
        <dbReference type="ARBA" id="ARBA00023163"/>
    </source>
</evidence>
<dbReference type="SMART" id="SM00421">
    <property type="entry name" value="HTH_LUXR"/>
    <property type="match status" value="2"/>
</dbReference>
<dbReference type="PANTHER" id="PTHR44688">
    <property type="entry name" value="DNA-BINDING TRANSCRIPTIONAL ACTIVATOR DEVR_DOSR"/>
    <property type="match status" value="1"/>
</dbReference>
<proteinExistence type="predicted"/>
<organism evidence="5 6">
    <name type="scientific">Amycolatopsis marina</name>
    <dbReference type="NCBI Taxonomy" id="490629"/>
    <lineage>
        <taxon>Bacteria</taxon>
        <taxon>Bacillati</taxon>
        <taxon>Actinomycetota</taxon>
        <taxon>Actinomycetes</taxon>
        <taxon>Pseudonocardiales</taxon>
        <taxon>Pseudonocardiaceae</taxon>
        <taxon>Amycolatopsis</taxon>
    </lineage>
</organism>
<name>A0A1I1ARY9_9PSEU</name>
<dbReference type="Gene3D" id="1.10.10.10">
    <property type="entry name" value="Winged helix-like DNA-binding domain superfamily/Winged helix DNA-binding domain"/>
    <property type="match status" value="2"/>
</dbReference>
<dbReference type="RefSeq" id="WP_177242665.1">
    <property type="nucleotide sequence ID" value="NZ_FOKG01000010.1"/>
</dbReference>
<sequence length="793" mass="86287">MTLTNAGKHLPHAVRQAERALSDSRCLRNADCVFDALTGLVLAGELVIANDAVTHLEHLGRPDSSFTDRLTLVRGRTARRLGDLDTAWNLYESLHTTVSDPALRPTVVAETTELLRDRGEPVAARAVLTEHGVDRRGREPPRRPELLCARGAITMAAGDFGAALADLLACGQKLLRRGVLNPASSPWRRRAAWCAHLMGNARLATELAEKDHNAALLWGEPRTIGLALATLAVVTGAENEIELLSESTELLETAGAGFELGEISYGFGRKLVHNGQQAFAREQFNKAVAQFRRSGNLHRTARAEAELAQLSTPPEAELTRNEMRIASLAAVGYSNRDIAAKQFLAVRTVECHLSQIYRKLGLRSRDELRTRMFDQVGTSVPDTTALPYVPGGIALAAMAGAPSPERACALRAVMLANQGSDRADVVRDAVFVLQAPDGRDLLSFWCAVLALFHAGATDLAAQHCDRAAATPHPDADEVYRECVTALRGRLAWLHGDPATAADLLRGVADRNVHPPLRDLLTAWQVAASIDLGDLDEAHSLMLKDSYHPSAPDFADAPELFAALGSLELAAQRHDIARAAFLASGSLLTAAGVRNPAVIPWRSQAALCADATGRRRLAVVLANRELMLARRWSDTRTVGVATHACAVVVGRTPDDVREAADILADCPARGEFLRARYDYAQFLSSARRYGEARAVLRTVGDHAAKYGYRRWSDQAKATLHRLTQQARTRLTTQECKIAELARAGLSNRRIAEQQRLTLRTVEFHLSSVYRKLGISGRRELAIVRTPAPDQPEAP</sequence>
<accession>A0A1I1ARY9</accession>
<dbReference type="CDD" id="cd06170">
    <property type="entry name" value="LuxR_C_like"/>
    <property type="match status" value="2"/>
</dbReference>
<evidence type="ECO:0000256" key="1">
    <source>
        <dbReference type="ARBA" id="ARBA00023015"/>
    </source>
</evidence>
<feature type="domain" description="HTH luxR-type" evidence="4">
    <location>
        <begin position="722"/>
        <end position="788"/>
    </location>
</feature>
<dbReference type="SUPFAM" id="SSF46894">
    <property type="entry name" value="C-terminal effector domain of the bipartite response regulators"/>
    <property type="match status" value="2"/>
</dbReference>
<keyword evidence="2" id="KW-0238">DNA-binding</keyword>
<dbReference type="SUPFAM" id="SSF48452">
    <property type="entry name" value="TPR-like"/>
    <property type="match status" value="1"/>
</dbReference>
<keyword evidence="1" id="KW-0805">Transcription regulation</keyword>
<dbReference type="PRINTS" id="PR00038">
    <property type="entry name" value="HTHLUXR"/>
</dbReference>
<keyword evidence="6" id="KW-1185">Reference proteome</keyword>
<dbReference type="InterPro" id="IPR016032">
    <property type="entry name" value="Sig_transdc_resp-reg_C-effctor"/>
</dbReference>
<dbReference type="Proteomes" id="UP000243799">
    <property type="component" value="Unassembled WGS sequence"/>
</dbReference>
<gene>
    <name evidence="5" type="ORF">SAMN05216266_11061</name>
</gene>
<dbReference type="InterPro" id="IPR011990">
    <property type="entry name" value="TPR-like_helical_dom_sf"/>
</dbReference>
<evidence type="ECO:0000313" key="5">
    <source>
        <dbReference type="EMBL" id="SFB40272.1"/>
    </source>
</evidence>
<feature type="domain" description="HTH luxR-type" evidence="4">
    <location>
        <begin position="311"/>
        <end position="376"/>
    </location>
</feature>
<keyword evidence="3" id="KW-0804">Transcription</keyword>
<dbReference type="EMBL" id="FOKG01000010">
    <property type="protein sequence ID" value="SFB40272.1"/>
    <property type="molecule type" value="Genomic_DNA"/>
</dbReference>
<protein>
    <submittedName>
        <fullName evidence="5">Regulatory protein, luxR family</fullName>
    </submittedName>
</protein>
<dbReference type="GO" id="GO:0006355">
    <property type="term" value="P:regulation of DNA-templated transcription"/>
    <property type="evidence" value="ECO:0007669"/>
    <property type="project" value="InterPro"/>
</dbReference>